<comment type="similarity">
    <text evidence="1">Belongs to the ABC transporter superfamily.</text>
</comment>
<reference evidence="3 4" key="1">
    <citation type="submission" date="2021-12" db="EMBL/GenBank/DDBJ databases">
        <title>Discovery of the Pendulisporaceae a myxobacterial family with distinct sporulation behavior and unique specialized metabolism.</title>
        <authorList>
            <person name="Garcia R."/>
            <person name="Popoff A."/>
            <person name="Bader C.D."/>
            <person name="Loehr J."/>
            <person name="Walesch S."/>
            <person name="Walt C."/>
            <person name="Boldt J."/>
            <person name="Bunk B."/>
            <person name="Haeckl F.J.F.P.J."/>
            <person name="Gunesch A.P."/>
            <person name="Birkelbach J."/>
            <person name="Nuebel U."/>
            <person name="Pietschmann T."/>
            <person name="Bach T."/>
            <person name="Mueller R."/>
        </authorList>
    </citation>
    <scope>NUCLEOTIDE SEQUENCE [LARGE SCALE GENOMIC DNA]</scope>
    <source>
        <strain evidence="3 4">MSr12523</strain>
    </source>
</reference>
<keyword evidence="2" id="KW-0813">Transport</keyword>
<dbReference type="InterPro" id="IPR027417">
    <property type="entry name" value="P-loop_NTPase"/>
</dbReference>
<dbReference type="SUPFAM" id="SSF52540">
    <property type="entry name" value="P-loop containing nucleoside triphosphate hydrolases"/>
    <property type="match status" value="1"/>
</dbReference>
<proteinExistence type="inferred from homology"/>
<dbReference type="EMBL" id="CP089982">
    <property type="protein sequence ID" value="WXA96018.1"/>
    <property type="molecule type" value="Genomic_DNA"/>
</dbReference>
<dbReference type="RefSeq" id="WP_394846631.1">
    <property type="nucleotide sequence ID" value="NZ_CP089982.1"/>
</dbReference>
<dbReference type="Gene3D" id="3.40.50.300">
    <property type="entry name" value="P-loop containing nucleotide triphosphate hydrolases"/>
    <property type="match status" value="1"/>
</dbReference>
<evidence type="ECO:0008006" key="5">
    <source>
        <dbReference type="Google" id="ProtNLM"/>
    </source>
</evidence>
<dbReference type="Proteomes" id="UP001379533">
    <property type="component" value="Chromosome"/>
</dbReference>
<evidence type="ECO:0000256" key="1">
    <source>
        <dbReference type="ARBA" id="ARBA00005417"/>
    </source>
</evidence>
<protein>
    <recommendedName>
        <fullName evidence="5">ABC transporter domain-containing protein</fullName>
    </recommendedName>
</protein>
<sequence>MIELDHVRARVAPIGVGPVSLRLPPGITALQGTAQDGVALLLGVLAARVPAQGRVSVFGLTPDAARRAIAHVPLDAVLPDALRVSETLELARTLRGDAEAPPAAARLAELGLDALAGRRVRSLDPREVRAVAMAEALTSKVVRVILLEEPFATVDARALAVLPGLLRRRAKEGACIVIATASTRDARDLADQRFVFQHGLLVADASLLRPAELHVVSSDARTLAGALAREAAVTEVVASDQRVIVRGADPLALAHAVGQAVLASGVQLDSMRLEPSPPEIAP</sequence>
<keyword evidence="4" id="KW-1185">Reference proteome</keyword>
<organism evidence="3 4">
    <name type="scientific">Pendulispora brunnea</name>
    <dbReference type="NCBI Taxonomy" id="2905690"/>
    <lineage>
        <taxon>Bacteria</taxon>
        <taxon>Pseudomonadati</taxon>
        <taxon>Myxococcota</taxon>
        <taxon>Myxococcia</taxon>
        <taxon>Myxococcales</taxon>
        <taxon>Sorangiineae</taxon>
        <taxon>Pendulisporaceae</taxon>
        <taxon>Pendulispora</taxon>
    </lineage>
</organism>
<evidence type="ECO:0000256" key="2">
    <source>
        <dbReference type="ARBA" id="ARBA00022448"/>
    </source>
</evidence>
<accession>A0ABZ2KBI3</accession>
<evidence type="ECO:0000313" key="4">
    <source>
        <dbReference type="Proteomes" id="UP001379533"/>
    </source>
</evidence>
<gene>
    <name evidence="3" type="ORF">LZC95_04090</name>
</gene>
<dbReference type="PANTHER" id="PTHR43335">
    <property type="entry name" value="ABC TRANSPORTER, ATP-BINDING PROTEIN"/>
    <property type="match status" value="1"/>
</dbReference>
<name>A0ABZ2KBI3_9BACT</name>
<evidence type="ECO:0000313" key="3">
    <source>
        <dbReference type="EMBL" id="WXA96018.1"/>
    </source>
</evidence>